<dbReference type="SUPFAM" id="SSF50677">
    <property type="entry name" value="ValRS/IleRS/LeuRS editing domain"/>
    <property type="match status" value="1"/>
</dbReference>
<evidence type="ECO:0000313" key="14">
    <source>
        <dbReference type="Proteomes" id="UP001596408"/>
    </source>
</evidence>
<feature type="compositionally biased region" description="Basic and acidic residues" evidence="10">
    <location>
        <begin position="8"/>
        <end position="24"/>
    </location>
</feature>
<dbReference type="InterPro" id="IPR013155">
    <property type="entry name" value="M/V/L/I-tRNA-synth_anticd-bd"/>
</dbReference>
<dbReference type="Gene3D" id="1.10.10.720">
    <property type="entry name" value="leucyl-tRNA synthetase"/>
    <property type="match status" value="1"/>
</dbReference>
<dbReference type="InterPro" id="IPR020791">
    <property type="entry name" value="Leu-tRNA-lgase_arc"/>
</dbReference>
<comment type="subcellular location">
    <subcellularLocation>
        <location evidence="8">Cytoplasm</location>
    </subcellularLocation>
</comment>
<keyword evidence="4 8" id="KW-0547">Nucleotide-binding</keyword>
<dbReference type="GO" id="GO:0005737">
    <property type="term" value="C:cytoplasm"/>
    <property type="evidence" value="ECO:0007669"/>
    <property type="project" value="UniProtKB-SubCell"/>
</dbReference>
<dbReference type="InterPro" id="IPR009080">
    <property type="entry name" value="tRNAsynth_Ia_anticodon-bd"/>
</dbReference>
<dbReference type="GO" id="GO:0005524">
    <property type="term" value="F:ATP binding"/>
    <property type="evidence" value="ECO:0007669"/>
    <property type="project" value="UniProtKB-UniRule"/>
</dbReference>
<comment type="caution">
    <text evidence="8">Lacks conserved residue(s) required for the propagation of feature annotation.</text>
</comment>
<dbReference type="AlphaFoldDB" id="A0ABD5U2T3"/>
<dbReference type="InterPro" id="IPR001412">
    <property type="entry name" value="aa-tRNA-synth_I_CS"/>
</dbReference>
<dbReference type="PROSITE" id="PS00178">
    <property type="entry name" value="AA_TRNA_LIGASE_I"/>
    <property type="match status" value="1"/>
</dbReference>
<dbReference type="GO" id="GO:0006429">
    <property type="term" value="P:leucyl-tRNA aminoacylation"/>
    <property type="evidence" value="ECO:0007669"/>
    <property type="project" value="UniProtKB-UniRule"/>
</dbReference>
<evidence type="ECO:0000256" key="4">
    <source>
        <dbReference type="ARBA" id="ARBA00022741"/>
    </source>
</evidence>
<reference evidence="13 14" key="1">
    <citation type="journal article" date="2019" name="Int. J. Syst. Evol. Microbiol.">
        <title>The Global Catalogue of Microorganisms (GCM) 10K type strain sequencing project: providing services to taxonomists for standard genome sequencing and annotation.</title>
        <authorList>
            <consortium name="The Broad Institute Genomics Platform"/>
            <consortium name="The Broad Institute Genome Sequencing Center for Infectious Disease"/>
            <person name="Wu L."/>
            <person name="Ma J."/>
        </authorList>
    </citation>
    <scope>NUCLEOTIDE SEQUENCE [LARGE SCALE GENOMIC DNA]</scope>
    <source>
        <strain evidence="13 14">YIM 94188</strain>
    </source>
</reference>
<dbReference type="InterPro" id="IPR009008">
    <property type="entry name" value="Val/Leu/Ile-tRNA-synth_edit"/>
</dbReference>
<dbReference type="HAMAP" id="MF_00049_A">
    <property type="entry name" value="Leu_tRNA_synth_A"/>
    <property type="match status" value="1"/>
</dbReference>
<dbReference type="SUPFAM" id="SSF47323">
    <property type="entry name" value="Anticodon-binding domain of a subclass of class I aminoacyl-tRNA synthetases"/>
    <property type="match status" value="1"/>
</dbReference>
<evidence type="ECO:0000259" key="11">
    <source>
        <dbReference type="Pfam" id="PF00133"/>
    </source>
</evidence>
<evidence type="ECO:0000256" key="7">
    <source>
        <dbReference type="ARBA" id="ARBA00023146"/>
    </source>
</evidence>
<dbReference type="EMBL" id="JBHSXH010000015">
    <property type="protein sequence ID" value="MFC6826694.1"/>
    <property type="molecule type" value="Genomic_DNA"/>
</dbReference>
<keyword evidence="2 8" id="KW-0963">Cytoplasm</keyword>
<dbReference type="SUPFAM" id="SSF52374">
    <property type="entry name" value="Nucleotidylyl transferase"/>
    <property type="match status" value="1"/>
</dbReference>
<dbReference type="PANTHER" id="PTHR45794">
    <property type="entry name" value="LEUCYL-TRNA SYNTHETASE"/>
    <property type="match status" value="1"/>
</dbReference>
<dbReference type="InterPro" id="IPR002300">
    <property type="entry name" value="aa-tRNA-synth_Ia"/>
</dbReference>
<keyword evidence="3 8" id="KW-0436">Ligase</keyword>
<feature type="region of interest" description="Disordered" evidence="10">
    <location>
        <begin position="1"/>
        <end position="37"/>
    </location>
</feature>
<feature type="domain" description="Methionyl/Valyl/Leucyl/Isoleucyl-tRNA synthetase anticodon-binding" evidence="12">
    <location>
        <begin position="719"/>
        <end position="842"/>
    </location>
</feature>
<feature type="short sequence motif" description="'KMSKS' region" evidence="8">
    <location>
        <begin position="642"/>
        <end position="646"/>
    </location>
</feature>
<comment type="catalytic activity">
    <reaction evidence="8">
        <text>tRNA(Leu) + L-leucine + ATP = L-leucyl-tRNA(Leu) + AMP + diphosphate</text>
        <dbReference type="Rhea" id="RHEA:11688"/>
        <dbReference type="Rhea" id="RHEA-COMP:9613"/>
        <dbReference type="Rhea" id="RHEA-COMP:9622"/>
        <dbReference type="ChEBI" id="CHEBI:30616"/>
        <dbReference type="ChEBI" id="CHEBI:33019"/>
        <dbReference type="ChEBI" id="CHEBI:57427"/>
        <dbReference type="ChEBI" id="CHEBI:78442"/>
        <dbReference type="ChEBI" id="CHEBI:78494"/>
        <dbReference type="ChEBI" id="CHEBI:456215"/>
        <dbReference type="EC" id="6.1.1.4"/>
    </reaction>
</comment>
<protein>
    <recommendedName>
        <fullName evidence="8">Leucine--tRNA ligase</fullName>
        <ecNumber evidence="8">6.1.1.4</ecNumber>
    </recommendedName>
    <alternativeName>
        <fullName evidence="8">Leucyl-tRNA synthetase</fullName>
        <shortName evidence="8">LeuRS</shortName>
    </alternativeName>
</protein>
<feature type="compositionally biased region" description="Basic and acidic residues" evidence="10">
    <location>
        <begin position="571"/>
        <end position="581"/>
    </location>
</feature>
<dbReference type="Gene3D" id="1.10.730.10">
    <property type="entry name" value="Isoleucyl-tRNA Synthetase, Domain 1"/>
    <property type="match status" value="1"/>
</dbReference>
<name>A0ABD5U2T3_9EURY</name>
<dbReference type="InterPro" id="IPR004493">
    <property type="entry name" value="Leu-tRNA-synth_Ia_arc/euk"/>
</dbReference>
<dbReference type="InterPro" id="IPR014729">
    <property type="entry name" value="Rossmann-like_a/b/a_fold"/>
</dbReference>
<dbReference type="Pfam" id="PF08264">
    <property type="entry name" value="Anticodon_1"/>
    <property type="match status" value="1"/>
</dbReference>
<feature type="domain" description="Aminoacyl-tRNA synthetase class Ia" evidence="11">
    <location>
        <begin position="12"/>
        <end position="678"/>
    </location>
</feature>
<evidence type="ECO:0000256" key="10">
    <source>
        <dbReference type="SAM" id="MobiDB-lite"/>
    </source>
</evidence>
<feature type="region of interest" description="Disordered" evidence="10">
    <location>
        <begin position="558"/>
        <end position="581"/>
    </location>
</feature>
<evidence type="ECO:0000256" key="2">
    <source>
        <dbReference type="ARBA" id="ARBA00022490"/>
    </source>
</evidence>
<dbReference type="Gene3D" id="3.90.740.10">
    <property type="entry name" value="Valyl/Leucyl/Isoleucyl-tRNA synthetase, editing domain"/>
    <property type="match status" value="1"/>
</dbReference>
<evidence type="ECO:0000259" key="12">
    <source>
        <dbReference type="Pfam" id="PF08264"/>
    </source>
</evidence>
<organism evidence="13 14">
    <name type="scientific">Halopelagius fulvigenes</name>
    <dbReference type="NCBI Taxonomy" id="1198324"/>
    <lineage>
        <taxon>Archaea</taxon>
        <taxon>Methanobacteriati</taxon>
        <taxon>Methanobacteriota</taxon>
        <taxon>Stenosarchaea group</taxon>
        <taxon>Halobacteria</taxon>
        <taxon>Halobacteriales</taxon>
        <taxon>Haloferacaceae</taxon>
    </lineage>
</organism>
<evidence type="ECO:0000256" key="6">
    <source>
        <dbReference type="ARBA" id="ARBA00022917"/>
    </source>
</evidence>
<evidence type="ECO:0000256" key="8">
    <source>
        <dbReference type="HAMAP-Rule" id="MF_00049"/>
    </source>
</evidence>
<dbReference type="Gene3D" id="3.30.2320.20">
    <property type="entry name" value="Class I aminoacyl-tRNA synthetases (RS)"/>
    <property type="match status" value="1"/>
</dbReference>
<keyword evidence="7 8" id="KW-0030">Aminoacyl-tRNA synthetase</keyword>
<gene>
    <name evidence="8 13" type="primary">leuS</name>
    <name evidence="13" type="ORF">ACFQEV_17095</name>
</gene>
<dbReference type="Proteomes" id="UP001596408">
    <property type="component" value="Unassembled WGS sequence"/>
</dbReference>
<dbReference type="Gene3D" id="3.40.50.620">
    <property type="entry name" value="HUPs"/>
    <property type="match status" value="1"/>
</dbReference>
<proteinExistence type="inferred from homology"/>
<dbReference type="Pfam" id="PF00133">
    <property type="entry name" value="tRNA-synt_1"/>
    <property type="match status" value="1"/>
</dbReference>
<sequence>MEYDPQELEERWRERWSETGRYEADPSEADDGDDDPTFITVPYPYPSGGMHIGHARTYTVPDVYARYRRQQGDNVLFPIAWHVTGTPIIGAVERLKKGEEKQLSVLRDTYDVSEETLQELETPMGYARHFIEEHYKKGMKDLGLSIDWRREFTTNDERYSKFITWQYETLRDRGLLEKGLHPVKYCTNEEQPVTTHDLLEGEEAEFQEYTLVRFTHGDTVVPMATLRPETVRGVTNAYIDPDAEYAYADVDGEEWFVSAAAVEKLDLQGHDVTMNRLLTGEELVGERVENPITGEEVLVLPASFVDAENATGVVMSVPAHSPDDYVALREAKADDERMREYGIDPEEVEAIEPVPILSVEGYGEIPAESAVEEAGVESSEDPALEKATKDLYNKEFHAGRLNDEYGEFAGELVEDVRTKFRDANRESGAFGTMQEFSEDVVCRCGGDVVVAEQDTWFLRYNDEAWKRKAHELVSEMEAIPANTRDEYDHTIDWLNEWPCIRNYGLGTRLPWDDDFVIEPLSDSTIYMAYYTVAHRLRDVPVEEMDRDFFDTLFYGPEAVEDGEVPGTSERSSGDEPREPDETALDLREEWDYWYPVDYRFSANDLISNHLTFYLFHHAELFDPAEWPEGIVIMGMGLLEGQKMSSSKGHVVLPGEAIENYGADTVRFFLLNSAEPWQDYDWRAEQVESVRDQLERFWNRAAEIIEGEIPEERPELAGEDRWLLSKLQGTVRAVTEAMEQSETRTASQAAFYNFEENLRWYRRRTDLDRPAARWTLAHVLETRLRLLAPFVPFLTNELHERLTGTPAEDAPWPEPDEEFESLAVEVEEGQVERLVEDVQGIRRSLQNADESIPEADPDRIRITVAADWKRDVLETVADVGTDQGAVMGEVMQDPDLRERGNEVNDLVQELVEFARGRDEEQLAALARIDEAATYERAAAFLGDEFDAEVVVEVEGEDAGETKQAIPLRPAINLEVE</sequence>
<comment type="similarity">
    <text evidence="1 8 9">Belongs to the class-I aminoacyl-tRNA synthetase family.</text>
</comment>
<feature type="short sequence motif" description="'HIGH' region" evidence="8">
    <location>
        <begin position="44"/>
        <end position="54"/>
    </location>
</feature>
<keyword evidence="14" id="KW-1185">Reference proteome</keyword>
<dbReference type="GO" id="GO:0004823">
    <property type="term" value="F:leucine-tRNA ligase activity"/>
    <property type="evidence" value="ECO:0007669"/>
    <property type="project" value="UniProtKB-UniRule"/>
</dbReference>
<evidence type="ECO:0000313" key="13">
    <source>
        <dbReference type="EMBL" id="MFC6826694.1"/>
    </source>
</evidence>
<feature type="compositionally biased region" description="Acidic residues" evidence="10">
    <location>
        <begin position="25"/>
        <end position="36"/>
    </location>
</feature>
<evidence type="ECO:0000256" key="5">
    <source>
        <dbReference type="ARBA" id="ARBA00022840"/>
    </source>
</evidence>
<dbReference type="EC" id="6.1.1.4" evidence="8"/>
<evidence type="ECO:0000256" key="9">
    <source>
        <dbReference type="RuleBase" id="RU363035"/>
    </source>
</evidence>
<dbReference type="NCBIfam" id="TIGR00395">
    <property type="entry name" value="leuS_arch"/>
    <property type="match status" value="1"/>
</dbReference>
<evidence type="ECO:0000256" key="1">
    <source>
        <dbReference type="ARBA" id="ARBA00005594"/>
    </source>
</evidence>
<comment type="caution">
    <text evidence="13">The sequence shown here is derived from an EMBL/GenBank/DDBJ whole genome shotgun (WGS) entry which is preliminary data.</text>
</comment>
<dbReference type="PANTHER" id="PTHR45794:SF1">
    <property type="entry name" value="LEUCINE--TRNA LIGASE, CYTOPLASMIC"/>
    <property type="match status" value="1"/>
</dbReference>
<dbReference type="FunFam" id="1.10.730.10:FF:000002">
    <property type="entry name" value="Leucine--tRNA ligase"/>
    <property type="match status" value="1"/>
</dbReference>
<dbReference type="RefSeq" id="WP_379698678.1">
    <property type="nucleotide sequence ID" value="NZ_JBHSXH010000015.1"/>
</dbReference>
<dbReference type="NCBIfam" id="NF008957">
    <property type="entry name" value="PRK12300.1"/>
    <property type="match status" value="1"/>
</dbReference>
<keyword evidence="5 8" id="KW-0067">ATP-binding</keyword>
<accession>A0ABD5U2T3</accession>
<evidence type="ECO:0000256" key="3">
    <source>
        <dbReference type="ARBA" id="ARBA00022598"/>
    </source>
</evidence>
<keyword evidence="6 8" id="KW-0648">Protein biosynthesis</keyword>